<evidence type="ECO:0000313" key="2">
    <source>
        <dbReference type="EMBL" id="WTW63278.1"/>
    </source>
</evidence>
<dbReference type="SMART" id="SM00530">
    <property type="entry name" value="HTH_XRE"/>
    <property type="match status" value="1"/>
</dbReference>
<dbReference type="Gene3D" id="1.10.260.40">
    <property type="entry name" value="lambda repressor-like DNA-binding domains"/>
    <property type="match status" value="1"/>
</dbReference>
<dbReference type="InterPro" id="IPR001387">
    <property type="entry name" value="Cro/C1-type_HTH"/>
</dbReference>
<dbReference type="PROSITE" id="PS50943">
    <property type="entry name" value="HTH_CROC1"/>
    <property type="match status" value="1"/>
</dbReference>
<dbReference type="GO" id="GO:0003677">
    <property type="term" value="F:DNA binding"/>
    <property type="evidence" value="ECO:0007669"/>
    <property type="project" value="InterPro"/>
</dbReference>
<name>A0AAU2V7L6_9ACTN</name>
<reference evidence="2" key="1">
    <citation type="submission" date="2022-10" db="EMBL/GenBank/DDBJ databases">
        <title>The complete genomes of actinobacterial strains from the NBC collection.</title>
        <authorList>
            <person name="Joergensen T.S."/>
            <person name="Alvarez Arevalo M."/>
            <person name="Sterndorff E.B."/>
            <person name="Faurdal D."/>
            <person name="Vuksanovic O."/>
            <person name="Mourched A.-S."/>
            <person name="Charusanti P."/>
            <person name="Shaw S."/>
            <person name="Blin K."/>
            <person name="Weber T."/>
        </authorList>
    </citation>
    <scope>NUCLEOTIDE SEQUENCE</scope>
    <source>
        <strain evidence="2">NBC_00003</strain>
    </source>
</reference>
<evidence type="ECO:0000259" key="1">
    <source>
        <dbReference type="PROSITE" id="PS50943"/>
    </source>
</evidence>
<gene>
    <name evidence="2" type="ORF">OG549_22935</name>
</gene>
<protein>
    <submittedName>
        <fullName evidence="2">Helix-turn-helix transcriptional regulator</fullName>
    </submittedName>
</protein>
<organism evidence="2">
    <name type="scientific">Streptomyces sp. NBC_00003</name>
    <dbReference type="NCBI Taxonomy" id="2903608"/>
    <lineage>
        <taxon>Bacteria</taxon>
        <taxon>Bacillati</taxon>
        <taxon>Actinomycetota</taxon>
        <taxon>Actinomycetes</taxon>
        <taxon>Kitasatosporales</taxon>
        <taxon>Streptomycetaceae</taxon>
        <taxon>Streptomyces</taxon>
    </lineage>
</organism>
<dbReference type="SUPFAM" id="SSF47413">
    <property type="entry name" value="lambda repressor-like DNA-binding domains"/>
    <property type="match status" value="1"/>
</dbReference>
<accession>A0AAU2V7L6</accession>
<dbReference type="EMBL" id="CP108318">
    <property type="protein sequence ID" value="WTW63278.1"/>
    <property type="molecule type" value="Genomic_DNA"/>
</dbReference>
<dbReference type="Pfam" id="PF19054">
    <property type="entry name" value="DUF5753"/>
    <property type="match status" value="1"/>
</dbReference>
<dbReference type="Pfam" id="PF13560">
    <property type="entry name" value="HTH_31"/>
    <property type="match status" value="1"/>
</dbReference>
<dbReference type="InterPro" id="IPR010982">
    <property type="entry name" value="Lambda_DNA-bd_dom_sf"/>
</dbReference>
<dbReference type="AlphaFoldDB" id="A0AAU2V7L6"/>
<proteinExistence type="predicted"/>
<feature type="domain" description="HTH cro/C1-type" evidence="1">
    <location>
        <begin position="20"/>
        <end position="76"/>
    </location>
</feature>
<sequence length="286" mass="31294">MSASASTSVQAARKAVADRLREIRRDAGISGQALAARAGWYKSKVSRLENAVTPASAEDIRAWCRACGADGEAGDLIAAARSADNMYVEWRRVQRSGLRQLQESYVPLYERTRVFRTYCANVVPGVLQTHAYATALMRSIGEFHETPDDVAGAVEARLARSAHVVRQGDHRFALVLEESVLRHRVGDAETMAGQLGYLLSAMAFPSVSLGVIPFAAERRMWMIETFTVYDEEQAEAELLTARVNVTTPTEVSQYLKAFKEFAKLAVHGADARALITSAIDALDQSA</sequence>
<dbReference type="CDD" id="cd00093">
    <property type="entry name" value="HTH_XRE"/>
    <property type="match status" value="1"/>
</dbReference>
<dbReference type="InterPro" id="IPR043917">
    <property type="entry name" value="DUF5753"/>
</dbReference>